<organism evidence="1 2">
    <name type="scientific">Actinomadura litoris</name>
    <dbReference type="NCBI Taxonomy" id="2678616"/>
    <lineage>
        <taxon>Bacteria</taxon>
        <taxon>Bacillati</taxon>
        <taxon>Actinomycetota</taxon>
        <taxon>Actinomycetes</taxon>
        <taxon>Streptosporangiales</taxon>
        <taxon>Thermomonosporaceae</taxon>
        <taxon>Actinomadura</taxon>
    </lineage>
</organism>
<dbReference type="AlphaFoldDB" id="A0A7K1LB92"/>
<name>A0A7K1LB92_9ACTN</name>
<sequence length="150" mass="16079">MDLQDLKQLPEGTQLRTTKKEIVTLAGFVRSVVIVRHADGGTREYRSVSLHHVTDVHPLITRERAGLTGHTVTVERVGRDAARQFAGTVPNWEGLIGRLAVVERTDGRLGKVCDVAGVNGLGDGEDDVVFAASSVACAYGARYVPTGTLT</sequence>
<gene>
    <name evidence="1" type="ORF">GNZ18_33410</name>
</gene>
<proteinExistence type="predicted"/>
<keyword evidence="2" id="KW-1185">Reference proteome</keyword>
<accession>A0A7K1LB92</accession>
<protein>
    <submittedName>
        <fullName evidence="1">Uncharacterized protein</fullName>
    </submittedName>
</protein>
<evidence type="ECO:0000313" key="2">
    <source>
        <dbReference type="Proteomes" id="UP000432015"/>
    </source>
</evidence>
<comment type="caution">
    <text evidence="1">The sequence shown here is derived from an EMBL/GenBank/DDBJ whole genome shotgun (WGS) entry which is preliminary data.</text>
</comment>
<reference evidence="1 2" key="1">
    <citation type="submission" date="2019-11" db="EMBL/GenBank/DDBJ databases">
        <authorList>
            <person name="Cao P."/>
        </authorList>
    </citation>
    <scope>NUCLEOTIDE SEQUENCE [LARGE SCALE GENOMIC DNA]</scope>
    <source>
        <strain evidence="1 2">NEAU-AAG5</strain>
    </source>
</reference>
<dbReference type="Proteomes" id="UP000432015">
    <property type="component" value="Unassembled WGS sequence"/>
</dbReference>
<dbReference type="RefSeq" id="WP_156220625.1">
    <property type="nucleotide sequence ID" value="NZ_WOFH01000014.1"/>
</dbReference>
<dbReference type="EMBL" id="WOFH01000014">
    <property type="protein sequence ID" value="MUN41455.1"/>
    <property type="molecule type" value="Genomic_DNA"/>
</dbReference>
<evidence type="ECO:0000313" key="1">
    <source>
        <dbReference type="EMBL" id="MUN41455.1"/>
    </source>
</evidence>